<feature type="non-terminal residue" evidence="2">
    <location>
        <position position="22"/>
    </location>
</feature>
<reference evidence="2" key="1">
    <citation type="submission" date="2020-02" db="EMBL/GenBank/DDBJ databases">
        <authorList>
            <person name="Meier V. D."/>
        </authorList>
    </citation>
    <scope>NUCLEOTIDE SEQUENCE</scope>
    <source>
        <strain evidence="2">AVDCRST_MAG11</strain>
    </source>
</reference>
<accession>A0A6J4KIB6</accession>
<organism evidence="2">
    <name type="scientific">uncultured Gemmatimonadaceae bacterium</name>
    <dbReference type="NCBI Taxonomy" id="246130"/>
    <lineage>
        <taxon>Bacteria</taxon>
        <taxon>Pseudomonadati</taxon>
        <taxon>Gemmatimonadota</taxon>
        <taxon>Gemmatimonadia</taxon>
        <taxon>Gemmatimonadales</taxon>
        <taxon>Gemmatimonadaceae</taxon>
        <taxon>environmental samples</taxon>
    </lineage>
</organism>
<dbReference type="EMBL" id="CADCTU010000254">
    <property type="protein sequence ID" value="CAA9305350.1"/>
    <property type="molecule type" value="Genomic_DNA"/>
</dbReference>
<dbReference type="AlphaFoldDB" id="A0A6J4KIB6"/>
<feature type="non-terminal residue" evidence="2">
    <location>
        <position position="1"/>
    </location>
</feature>
<evidence type="ECO:0000256" key="1">
    <source>
        <dbReference type="SAM" id="MobiDB-lite"/>
    </source>
</evidence>
<sequence length="22" mass="2399">AGHRQATVRRPRGGGAPARRDR</sequence>
<name>A0A6J4KIB6_9BACT</name>
<gene>
    <name evidence="2" type="ORF">AVDCRST_MAG11-1115</name>
</gene>
<evidence type="ECO:0000313" key="2">
    <source>
        <dbReference type="EMBL" id="CAA9305350.1"/>
    </source>
</evidence>
<proteinExistence type="predicted"/>
<feature type="compositionally biased region" description="Basic residues" evidence="1">
    <location>
        <begin position="1"/>
        <end position="12"/>
    </location>
</feature>
<feature type="region of interest" description="Disordered" evidence="1">
    <location>
        <begin position="1"/>
        <end position="22"/>
    </location>
</feature>
<protein>
    <submittedName>
        <fullName evidence="2">Uncharacterized protein</fullName>
    </submittedName>
</protein>